<name>A0A3B4BD01_9GOBI</name>
<dbReference type="STRING" id="409849.ENSPMGP00000026406"/>
<dbReference type="AlphaFoldDB" id="A0A3B4BD01"/>
<dbReference type="Ensembl" id="ENSPMGT00000028122.1">
    <property type="protein sequence ID" value="ENSPMGP00000026406.1"/>
    <property type="gene ID" value="ENSPMGG00000021300.1"/>
</dbReference>
<dbReference type="SUPFAM" id="SSF53300">
    <property type="entry name" value="vWA-like"/>
    <property type="match status" value="1"/>
</dbReference>
<dbReference type="PRINTS" id="PR00453">
    <property type="entry name" value="VWFADOMAIN"/>
</dbReference>
<dbReference type="SMART" id="SM00327">
    <property type="entry name" value="VWA"/>
    <property type="match status" value="1"/>
</dbReference>
<dbReference type="PANTHER" id="PTHR24020:SF18">
    <property type="entry name" value="COLLAGEN ALPHA-1(VI) CHAIN"/>
    <property type="match status" value="1"/>
</dbReference>
<reference evidence="2" key="1">
    <citation type="submission" date="2025-08" db="UniProtKB">
        <authorList>
            <consortium name="Ensembl"/>
        </authorList>
    </citation>
    <scope>IDENTIFICATION</scope>
</reference>
<dbReference type="Proteomes" id="UP000261520">
    <property type="component" value="Unplaced"/>
</dbReference>
<dbReference type="CDD" id="cd01450">
    <property type="entry name" value="vWFA_subfamily_ECM"/>
    <property type="match status" value="1"/>
</dbReference>
<evidence type="ECO:0000313" key="3">
    <source>
        <dbReference type="Proteomes" id="UP000261520"/>
    </source>
</evidence>
<evidence type="ECO:0000259" key="1">
    <source>
        <dbReference type="PROSITE" id="PS50234"/>
    </source>
</evidence>
<proteinExistence type="predicted"/>
<evidence type="ECO:0000313" key="2">
    <source>
        <dbReference type="Ensembl" id="ENSPMGP00000026406.1"/>
    </source>
</evidence>
<dbReference type="InterPro" id="IPR002035">
    <property type="entry name" value="VWF_A"/>
</dbReference>
<dbReference type="InterPro" id="IPR050525">
    <property type="entry name" value="ECM_Assembly_Org"/>
</dbReference>
<organism evidence="2 3">
    <name type="scientific">Periophthalmus magnuspinnatus</name>
    <dbReference type="NCBI Taxonomy" id="409849"/>
    <lineage>
        <taxon>Eukaryota</taxon>
        <taxon>Metazoa</taxon>
        <taxon>Chordata</taxon>
        <taxon>Craniata</taxon>
        <taxon>Vertebrata</taxon>
        <taxon>Euteleostomi</taxon>
        <taxon>Actinopterygii</taxon>
        <taxon>Neopterygii</taxon>
        <taxon>Teleostei</taxon>
        <taxon>Neoteleostei</taxon>
        <taxon>Acanthomorphata</taxon>
        <taxon>Gobiaria</taxon>
        <taxon>Gobiiformes</taxon>
        <taxon>Gobioidei</taxon>
        <taxon>Gobiidae</taxon>
        <taxon>Oxudercinae</taxon>
        <taxon>Periophthalmus</taxon>
    </lineage>
</organism>
<dbReference type="PROSITE" id="PS50234">
    <property type="entry name" value="VWFA"/>
    <property type="match status" value="1"/>
</dbReference>
<reference evidence="2" key="2">
    <citation type="submission" date="2025-09" db="UniProtKB">
        <authorList>
            <consortium name="Ensembl"/>
        </authorList>
    </citation>
    <scope>IDENTIFICATION</scope>
</reference>
<protein>
    <recommendedName>
        <fullName evidence="1">VWFA domain-containing protein</fullName>
    </recommendedName>
</protein>
<feature type="domain" description="VWFA" evidence="1">
    <location>
        <begin position="48"/>
        <end position="235"/>
    </location>
</feature>
<sequence>MPFSDLCYNVVSSLKHTWIPLKTFKPSISYCMCRLLLSLGSSNKHPLELVFIIDSSESVGPENFELVKDFMVSLMERLSISRQGAHVGLLLYSHINMVIKSLQQQADQEHLRALVRRMPYLGEGTFTGSAIHGATRLFEEARPGVRRVAVLLTDGQADPRDAMQFEETATRAHEAGIEIFVIGMLNHTDPLYAEFEAEMSTIASEPAHQHIYLIDDYRTLPSKAHSTDTQAHRHIHHRSSPMANHQVTPNTYEDECALVMWVHGVTTLEEENPILYLKIKFIF</sequence>
<dbReference type="InterPro" id="IPR036465">
    <property type="entry name" value="vWFA_dom_sf"/>
</dbReference>
<dbReference type="Pfam" id="PF00092">
    <property type="entry name" value="VWA"/>
    <property type="match status" value="1"/>
</dbReference>
<dbReference type="PANTHER" id="PTHR24020">
    <property type="entry name" value="COLLAGEN ALPHA"/>
    <property type="match status" value="1"/>
</dbReference>
<keyword evidence="3" id="KW-1185">Reference proteome</keyword>
<accession>A0A3B4BD01</accession>
<dbReference type="Gene3D" id="3.40.50.410">
    <property type="entry name" value="von Willebrand factor, type A domain"/>
    <property type="match status" value="1"/>
</dbReference>
<dbReference type="GO" id="GO:0005615">
    <property type="term" value="C:extracellular space"/>
    <property type="evidence" value="ECO:0007669"/>
    <property type="project" value="TreeGrafter"/>
</dbReference>